<evidence type="ECO:0000313" key="1">
    <source>
        <dbReference type="EMBL" id="JAD18160.1"/>
    </source>
</evidence>
<reference evidence="1" key="2">
    <citation type="journal article" date="2015" name="Data Brief">
        <title>Shoot transcriptome of the giant reed, Arundo donax.</title>
        <authorList>
            <person name="Barrero R.A."/>
            <person name="Guerrero F.D."/>
            <person name="Moolhuijzen P."/>
            <person name="Goolsby J.A."/>
            <person name="Tidwell J."/>
            <person name="Bellgard S.E."/>
            <person name="Bellgard M.I."/>
        </authorList>
    </citation>
    <scope>NUCLEOTIDE SEQUENCE</scope>
    <source>
        <tissue evidence="1">Shoot tissue taken approximately 20 cm above the soil surface</tissue>
    </source>
</reference>
<dbReference type="EMBL" id="GBRH01279735">
    <property type="protein sequence ID" value="JAD18160.1"/>
    <property type="molecule type" value="Transcribed_RNA"/>
</dbReference>
<proteinExistence type="predicted"/>
<sequence length="42" mass="4774">MVNIISFLPTSRHKEVIGNTHKSILPLESLKILNTAKEDKKE</sequence>
<reference evidence="1" key="1">
    <citation type="submission" date="2014-09" db="EMBL/GenBank/DDBJ databases">
        <authorList>
            <person name="Magalhaes I.L.F."/>
            <person name="Oliveira U."/>
            <person name="Santos F.R."/>
            <person name="Vidigal T.H.D.A."/>
            <person name="Brescovit A.D."/>
            <person name="Santos A.J."/>
        </authorList>
    </citation>
    <scope>NUCLEOTIDE SEQUENCE</scope>
    <source>
        <tissue evidence="1">Shoot tissue taken approximately 20 cm above the soil surface</tissue>
    </source>
</reference>
<dbReference type="AlphaFoldDB" id="A0A0A8XZW7"/>
<protein>
    <submittedName>
        <fullName evidence="1">Uncharacterized protein</fullName>
    </submittedName>
</protein>
<organism evidence="1">
    <name type="scientific">Arundo donax</name>
    <name type="common">Giant reed</name>
    <name type="synonym">Donax arundinaceus</name>
    <dbReference type="NCBI Taxonomy" id="35708"/>
    <lineage>
        <taxon>Eukaryota</taxon>
        <taxon>Viridiplantae</taxon>
        <taxon>Streptophyta</taxon>
        <taxon>Embryophyta</taxon>
        <taxon>Tracheophyta</taxon>
        <taxon>Spermatophyta</taxon>
        <taxon>Magnoliopsida</taxon>
        <taxon>Liliopsida</taxon>
        <taxon>Poales</taxon>
        <taxon>Poaceae</taxon>
        <taxon>PACMAD clade</taxon>
        <taxon>Arundinoideae</taxon>
        <taxon>Arundineae</taxon>
        <taxon>Arundo</taxon>
    </lineage>
</organism>
<accession>A0A0A8XZW7</accession>
<name>A0A0A8XZW7_ARUDO</name>